<comment type="similarity">
    <text evidence="2 8">Belongs to the DHHC palmitoyltransferase family.</text>
</comment>
<dbReference type="AlphaFoldDB" id="A0ABC8M1I8"/>
<keyword evidence="6 8" id="KW-0472">Membrane</keyword>
<dbReference type="Proteomes" id="UP001642260">
    <property type="component" value="Unassembled WGS sequence"/>
</dbReference>
<keyword evidence="3 8" id="KW-0808">Transferase</keyword>
<comment type="subcellular location">
    <subcellularLocation>
        <location evidence="1">Endomembrane system</location>
        <topology evidence="1">Multi-pass membrane protein</topology>
    </subcellularLocation>
</comment>
<sequence length="124" mass="13633">MLFVICGGIWAAYPVVFLISLACGIFHSVIAVSMAISTLTTFMVVVFKCTGKPIDIVYGTHPGVGNGALNNYTFCHYCSKPKSPRTHHCRTCGMCVLDMDHHFLFVSLMVSHISHRLKTKLVIG</sequence>
<keyword evidence="7 8" id="KW-0012">Acyltransferase</keyword>
<comment type="domain">
    <text evidence="8">The DHHC domain is required for palmitoyltransferase activity.</text>
</comment>
<feature type="domain" description="Palmitoyltransferase DHHC" evidence="9">
    <location>
        <begin position="71"/>
        <end position="112"/>
    </location>
</feature>
<dbReference type="GO" id="GO:0019706">
    <property type="term" value="F:protein-cysteine S-palmitoyltransferase activity"/>
    <property type="evidence" value="ECO:0007669"/>
    <property type="project" value="UniProtKB-EC"/>
</dbReference>
<comment type="catalytic activity">
    <reaction evidence="8">
        <text>L-cysteinyl-[protein] + hexadecanoyl-CoA = S-hexadecanoyl-L-cysteinyl-[protein] + CoA</text>
        <dbReference type="Rhea" id="RHEA:36683"/>
        <dbReference type="Rhea" id="RHEA-COMP:10131"/>
        <dbReference type="Rhea" id="RHEA-COMP:11032"/>
        <dbReference type="ChEBI" id="CHEBI:29950"/>
        <dbReference type="ChEBI" id="CHEBI:57287"/>
        <dbReference type="ChEBI" id="CHEBI:57379"/>
        <dbReference type="ChEBI" id="CHEBI:74151"/>
        <dbReference type="EC" id="2.3.1.225"/>
    </reaction>
</comment>
<evidence type="ECO:0000256" key="3">
    <source>
        <dbReference type="ARBA" id="ARBA00022679"/>
    </source>
</evidence>
<comment type="caution">
    <text evidence="10">The sequence shown here is derived from an EMBL/GenBank/DDBJ whole genome shotgun (WGS) entry which is preliminary data.</text>
</comment>
<gene>
    <name evidence="10" type="ORF">ERUC_LOCUS42536</name>
</gene>
<evidence type="ECO:0000256" key="1">
    <source>
        <dbReference type="ARBA" id="ARBA00004127"/>
    </source>
</evidence>
<feature type="transmembrane region" description="Helical" evidence="8">
    <location>
        <begin position="12"/>
        <end position="45"/>
    </location>
</feature>
<keyword evidence="11" id="KW-1185">Reference proteome</keyword>
<evidence type="ECO:0000256" key="5">
    <source>
        <dbReference type="ARBA" id="ARBA00022989"/>
    </source>
</evidence>
<dbReference type="PANTHER" id="PTHR12246">
    <property type="entry name" value="PALMITOYLTRANSFERASE ZDHHC16"/>
    <property type="match status" value="1"/>
</dbReference>
<dbReference type="InterPro" id="IPR001594">
    <property type="entry name" value="Palmitoyltrfase_DHHC"/>
</dbReference>
<comment type="caution">
    <text evidence="8">Lacks conserved residue(s) required for the propagation of feature annotation.</text>
</comment>
<evidence type="ECO:0000256" key="8">
    <source>
        <dbReference type="RuleBase" id="RU079119"/>
    </source>
</evidence>
<reference evidence="10 11" key="1">
    <citation type="submission" date="2022-03" db="EMBL/GenBank/DDBJ databases">
        <authorList>
            <person name="Macdonald S."/>
            <person name="Ahmed S."/>
            <person name="Newling K."/>
        </authorList>
    </citation>
    <scope>NUCLEOTIDE SEQUENCE [LARGE SCALE GENOMIC DNA]</scope>
</reference>
<evidence type="ECO:0000313" key="10">
    <source>
        <dbReference type="EMBL" id="CAH8390053.1"/>
    </source>
</evidence>
<keyword evidence="5 8" id="KW-1133">Transmembrane helix</keyword>
<evidence type="ECO:0000256" key="2">
    <source>
        <dbReference type="ARBA" id="ARBA00008574"/>
    </source>
</evidence>
<dbReference type="EMBL" id="CAKOAT010875153">
    <property type="protein sequence ID" value="CAH8390053.1"/>
    <property type="molecule type" value="Genomic_DNA"/>
</dbReference>
<dbReference type="PROSITE" id="PS50216">
    <property type="entry name" value="DHHC"/>
    <property type="match status" value="1"/>
</dbReference>
<evidence type="ECO:0000256" key="4">
    <source>
        <dbReference type="ARBA" id="ARBA00022692"/>
    </source>
</evidence>
<proteinExistence type="inferred from homology"/>
<accession>A0ABC8M1I8</accession>
<organism evidence="10 11">
    <name type="scientific">Eruca vesicaria subsp. sativa</name>
    <name type="common">Garden rocket</name>
    <name type="synonym">Eruca sativa</name>
    <dbReference type="NCBI Taxonomy" id="29727"/>
    <lineage>
        <taxon>Eukaryota</taxon>
        <taxon>Viridiplantae</taxon>
        <taxon>Streptophyta</taxon>
        <taxon>Embryophyta</taxon>
        <taxon>Tracheophyta</taxon>
        <taxon>Spermatophyta</taxon>
        <taxon>Magnoliopsida</taxon>
        <taxon>eudicotyledons</taxon>
        <taxon>Gunneridae</taxon>
        <taxon>Pentapetalae</taxon>
        <taxon>rosids</taxon>
        <taxon>malvids</taxon>
        <taxon>Brassicales</taxon>
        <taxon>Brassicaceae</taxon>
        <taxon>Brassiceae</taxon>
        <taxon>Eruca</taxon>
    </lineage>
</organism>
<dbReference type="InterPro" id="IPR039859">
    <property type="entry name" value="PFA4/ZDH16/20/ERF2-like"/>
</dbReference>
<dbReference type="EC" id="2.3.1.225" evidence="8"/>
<protein>
    <recommendedName>
        <fullName evidence="8">S-acyltransferase</fullName>
        <ecNumber evidence="8">2.3.1.225</ecNumber>
    </recommendedName>
    <alternativeName>
        <fullName evidence="8">Palmitoyltransferase</fullName>
    </alternativeName>
</protein>
<evidence type="ECO:0000256" key="7">
    <source>
        <dbReference type="ARBA" id="ARBA00023315"/>
    </source>
</evidence>
<dbReference type="Pfam" id="PF01529">
    <property type="entry name" value="DHHC"/>
    <property type="match status" value="1"/>
</dbReference>
<evidence type="ECO:0000259" key="9">
    <source>
        <dbReference type="Pfam" id="PF01529"/>
    </source>
</evidence>
<keyword evidence="4 8" id="KW-0812">Transmembrane</keyword>
<evidence type="ECO:0000256" key="6">
    <source>
        <dbReference type="ARBA" id="ARBA00023136"/>
    </source>
</evidence>
<name>A0ABC8M1I8_ERUVS</name>
<dbReference type="GO" id="GO:0012505">
    <property type="term" value="C:endomembrane system"/>
    <property type="evidence" value="ECO:0007669"/>
    <property type="project" value="UniProtKB-SubCell"/>
</dbReference>
<evidence type="ECO:0000313" key="11">
    <source>
        <dbReference type="Proteomes" id="UP001642260"/>
    </source>
</evidence>